<organism evidence="8 9">
    <name type="scientific">Geodia barretti</name>
    <name type="common">Barrett's horny sponge</name>
    <dbReference type="NCBI Taxonomy" id="519541"/>
    <lineage>
        <taxon>Eukaryota</taxon>
        <taxon>Metazoa</taxon>
        <taxon>Porifera</taxon>
        <taxon>Demospongiae</taxon>
        <taxon>Heteroscleromorpha</taxon>
        <taxon>Tetractinellida</taxon>
        <taxon>Astrophorina</taxon>
        <taxon>Geodiidae</taxon>
        <taxon>Geodia</taxon>
    </lineage>
</organism>
<protein>
    <submittedName>
        <fullName evidence="8">L-pipecolate oxidase</fullName>
    </submittedName>
</protein>
<accession>A0AA35TSL6</accession>
<comment type="cofactor">
    <cofactor evidence="1">
        <name>FAD</name>
        <dbReference type="ChEBI" id="CHEBI:57692"/>
    </cofactor>
</comment>
<dbReference type="Pfam" id="PF01266">
    <property type="entry name" value="DAO"/>
    <property type="match status" value="1"/>
</dbReference>
<comment type="caution">
    <text evidence="8">The sequence shown here is derived from an EMBL/GenBank/DDBJ whole genome shotgun (WGS) entry which is preliminary data.</text>
</comment>
<evidence type="ECO:0000313" key="9">
    <source>
        <dbReference type="Proteomes" id="UP001174909"/>
    </source>
</evidence>
<keyword evidence="6" id="KW-0732">Signal</keyword>
<evidence type="ECO:0000256" key="3">
    <source>
        <dbReference type="ARBA" id="ARBA00022630"/>
    </source>
</evidence>
<dbReference type="InterPro" id="IPR045170">
    <property type="entry name" value="MTOX"/>
</dbReference>
<evidence type="ECO:0000256" key="1">
    <source>
        <dbReference type="ARBA" id="ARBA00001974"/>
    </source>
</evidence>
<dbReference type="Proteomes" id="UP001174909">
    <property type="component" value="Unassembled WGS sequence"/>
</dbReference>
<evidence type="ECO:0000256" key="5">
    <source>
        <dbReference type="ARBA" id="ARBA00023002"/>
    </source>
</evidence>
<feature type="signal peptide" evidence="6">
    <location>
        <begin position="1"/>
        <end position="20"/>
    </location>
</feature>
<proteinExistence type="inferred from homology"/>
<evidence type="ECO:0000256" key="4">
    <source>
        <dbReference type="ARBA" id="ARBA00022827"/>
    </source>
</evidence>
<gene>
    <name evidence="8" type="ORF">GBAR_LOCUS28626</name>
</gene>
<keyword evidence="9" id="KW-1185">Reference proteome</keyword>
<evidence type="ECO:0000313" key="8">
    <source>
        <dbReference type="EMBL" id="CAI8052326.1"/>
    </source>
</evidence>
<dbReference type="InterPro" id="IPR036188">
    <property type="entry name" value="FAD/NAD-bd_sf"/>
</dbReference>
<dbReference type="GO" id="GO:0050660">
    <property type="term" value="F:flavin adenine dinucleotide binding"/>
    <property type="evidence" value="ECO:0007669"/>
    <property type="project" value="InterPro"/>
</dbReference>
<evidence type="ECO:0000259" key="7">
    <source>
        <dbReference type="Pfam" id="PF01266"/>
    </source>
</evidence>
<comment type="similarity">
    <text evidence="2">Belongs to the MSOX/MTOX family.</text>
</comment>
<keyword evidence="5" id="KW-0560">Oxidoreductase</keyword>
<dbReference type="GO" id="GO:0008115">
    <property type="term" value="F:sarcosine oxidase activity"/>
    <property type="evidence" value="ECO:0007669"/>
    <property type="project" value="TreeGrafter"/>
</dbReference>
<feature type="chain" id="PRO_5041394060" evidence="6">
    <location>
        <begin position="21"/>
        <end position="374"/>
    </location>
</feature>
<feature type="domain" description="FAD dependent oxidoreductase" evidence="7">
    <location>
        <begin position="7"/>
        <end position="343"/>
    </location>
</feature>
<dbReference type="SUPFAM" id="SSF51905">
    <property type="entry name" value="FAD/NAD(P)-binding domain"/>
    <property type="match status" value="1"/>
</dbReference>
<dbReference type="Gene3D" id="3.30.9.10">
    <property type="entry name" value="D-Amino Acid Oxidase, subunit A, domain 2"/>
    <property type="match status" value="1"/>
</dbReference>
<dbReference type="InterPro" id="IPR006076">
    <property type="entry name" value="FAD-dep_OxRdtase"/>
</dbReference>
<keyword evidence="3" id="KW-0285">Flavoprotein</keyword>
<dbReference type="EMBL" id="CASHTH010004000">
    <property type="protein sequence ID" value="CAI8052326.1"/>
    <property type="molecule type" value="Genomic_DNA"/>
</dbReference>
<evidence type="ECO:0000256" key="2">
    <source>
        <dbReference type="ARBA" id="ARBA00010989"/>
    </source>
</evidence>
<name>A0AA35TSL6_GEOBA</name>
<dbReference type="AlphaFoldDB" id="A0AA35TSL6"/>
<keyword evidence="4" id="KW-0274">FAD</keyword>
<dbReference type="PANTHER" id="PTHR10961">
    <property type="entry name" value="PEROXISOMAL SARCOSINE OXIDASE"/>
    <property type="match status" value="1"/>
</dbReference>
<sequence>MSTQPTIVVAGAGIFGLSAALELQSRGYAVTVVDPGPVPHPLAASNDVSRMIRMDYGDDKLYSDLGAEAIEGWHVWNEWRGRPLYHEDGFLVLTSRPLEPGTVERQSYDLLTAAGWPLERLNSEITAERFPLWNSEHYTDGYFNPRGGWGEAGETVSFLASQSVAAGVDIRAGFSAEIVLVESGRAVGLRSSDGSEVRADNVVVAAGVWTPRLIPELEDMMSPVAQTLVYLRPTLPDRFRPPHFLPWGADIPRTGWYGFPANADGVVKLANHGPGRLVDADAPRDADPEVVEYSRSRACFYNDTWDGDFYITRHPEIEGLVVSTGGSGHAFKFTPALGGITADVVEGEPNRYAARFAWRPRGAVTKESTRYHGE</sequence>
<evidence type="ECO:0000256" key="6">
    <source>
        <dbReference type="SAM" id="SignalP"/>
    </source>
</evidence>
<reference evidence="8" key="1">
    <citation type="submission" date="2023-03" db="EMBL/GenBank/DDBJ databases">
        <authorList>
            <person name="Steffen K."/>
            <person name="Cardenas P."/>
        </authorList>
    </citation>
    <scope>NUCLEOTIDE SEQUENCE</scope>
</reference>
<dbReference type="PANTHER" id="PTHR10961:SF46">
    <property type="entry name" value="PEROXISOMAL SARCOSINE OXIDASE"/>
    <property type="match status" value="1"/>
</dbReference>
<dbReference type="Gene3D" id="3.50.50.60">
    <property type="entry name" value="FAD/NAD(P)-binding domain"/>
    <property type="match status" value="1"/>
</dbReference>